<reference evidence="1 2" key="1">
    <citation type="submission" date="2023-03" db="EMBL/GenBank/DDBJ databases">
        <title>Genome insight into feeding habits of ladybird beetles.</title>
        <authorList>
            <person name="Li H.-S."/>
            <person name="Huang Y.-H."/>
            <person name="Pang H."/>
        </authorList>
    </citation>
    <scope>NUCLEOTIDE SEQUENCE [LARGE SCALE GENOMIC DNA]</scope>
    <source>
        <strain evidence="1">SYSU_2023b</strain>
        <tissue evidence="1">Whole body</tissue>
    </source>
</reference>
<keyword evidence="2" id="KW-1185">Reference proteome</keyword>
<protein>
    <submittedName>
        <fullName evidence="1">Uncharacterized protein</fullName>
    </submittedName>
</protein>
<organism evidence="1 2">
    <name type="scientific">Henosepilachna vigintioctopunctata</name>
    <dbReference type="NCBI Taxonomy" id="420089"/>
    <lineage>
        <taxon>Eukaryota</taxon>
        <taxon>Metazoa</taxon>
        <taxon>Ecdysozoa</taxon>
        <taxon>Arthropoda</taxon>
        <taxon>Hexapoda</taxon>
        <taxon>Insecta</taxon>
        <taxon>Pterygota</taxon>
        <taxon>Neoptera</taxon>
        <taxon>Endopterygota</taxon>
        <taxon>Coleoptera</taxon>
        <taxon>Polyphaga</taxon>
        <taxon>Cucujiformia</taxon>
        <taxon>Coccinelloidea</taxon>
        <taxon>Coccinellidae</taxon>
        <taxon>Epilachninae</taxon>
        <taxon>Epilachnini</taxon>
        <taxon>Henosepilachna</taxon>
    </lineage>
</organism>
<name>A0AAW1VI45_9CUCU</name>
<dbReference type="Proteomes" id="UP001431783">
    <property type="component" value="Unassembled WGS sequence"/>
</dbReference>
<sequence>MNLDCPCRIQENWTGSRRSRVLSRSTHFAHFMNPDKDYRPHVAARIFGEPFQALLVTGACQTIHPKTENIICNIECLHLPRLTSDLILGMDFIQTQDLKVKICGTTIILRPQTSESNRAICPSAVCDLQSEQSSSD</sequence>
<comment type="caution">
    <text evidence="1">The sequence shown here is derived from an EMBL/GenBank/DDBJ whole genome shotgun (WGS) entry which is preliminary data.</text>
</comment>
<evidence type="ECO:0000313" key="1">
    <source>
        <dbReference type="EMBL" id="KAK9892160.1"/>
    </source>
</evidence>
<proteinExistence type="predicted"/>
<dbReference type="AlphaFoldDB" id="A0AAW1VI45"/>
<dbReference type="EMBL" id="JARQZJ010000132">
    <property type="protein sequence ID" value="KAK9892160.1"/>
    <property type="molecule type" value="Genomic_DNA"/>
</dbReference>
<accession>A0AAW1VI45</accession>
<evidence type="ECO:0000313" key="2">
    <source>
        <dbReference type="Proteomes" id="UP001431783"/>
    </source>
</evidence>
<gene>
    <name evidence="1" type="ORF">WA026_018362</name>
</gene>